<feature type="domain" description="KASH" evidence="10">
    <location>
        <begin position="61"/>
        <end position="118"/>
    </location>
</feature>
<accession>A0AA35PDI4</accession>
<sequence>MSSICNSQCNPRQAGNDQRGRSHSNGQKGQLGQLQPAMLSRSSLQEPSIISCLGTQKPPRLPAIWNRTVMILSAILLLLLLFLASPFPLYPSELSCLQQNRYARSFHLMLTYSGPPPT</sequence>
<evidence type="ECO:0000313" key="12">
    <source>
        <dbReference type="Proteomes" id="UP001178461"/>
    </source>
</evidence>
<evidence type="ECO:0000256" key="2">
    <source>
        <dbReference type="ARBA" id="ARBA00022692"/>
    </source>
</evidence>
<evidence type="ECO:0000256" key="7">
    <source>
        <dbReference type="PROSITE-ProRule" id="PRU00385"/>
    </source>
</evidence>
<dbReference type="Proteomes" id="UP001178461">
    <property type="component" value="Chromosome 8"/>
</dbReference>
<evidence type="ECO:0000313" key="11">
    <source>
        <dbReference type="EMBL" id="CAI5780742.1"/>
    </source>
</evidence>
<name>A0AA35PDI4_9SAUR</name>
<dbReference type="EMBL" id="OX395133">
    <property type="protein sequence ID" value="CAI5780742.1"/>
    <property type="molecule type" value="Genomic_DNA"/>
</dbReference>
<keyword evidence="3 9" id="KW-1133">Transmembrane helix</keyword>
<gene>
    <name evidence="11" type="ORF">PODLI_1B030551</name>
</gene>
<feature type="compositionally biased region" description="Polar residues" evidence="8">
    <location>
        <begin position="1"/>
        <end position="16"/>
    </location>
</feature>
<organism evidence="11 12">
    <name type="scientific">Podarcis lilfordi</name>
    <name type="common">Lilford's wall lizard</name>
    <dbReference type="NCBI Taxonomy" id="74358"/>
    <lineage>
        <taxon>Eukaryota</taxon>
        <taxon>Metazoa</taxon>
        <taxon>Chordata</taxon>
        <taxon>Craniata</taxon>
        <taxon>Vertebrata</taxon>
        <taxon>Euteleostomi</taxon>
        <taxon>Lepidosauria</taxon>
        <taxon>Squamata</taxon>
        <taxon>Bifurcata</taxon>
        <taxon>Unidentata</taxon>
        <taxon>Episquamata</taxon>
        <taxon>Laterata</taxon>
        <taxon>Lacertibaenia</taxon>
        <taxon>Lacertidae</taxon>
        <taxon>Podarcis</taxon>
    </lineage>
</organism>
<evidence type="ECO:0000256" key="8">
    <source>
        <dbReference type="SAM" id="MobiDB-lite"/>
    </source>
</evidence>
<evidence type="ECO:0000256" key="5">
    <source>
        <dbReference type="ARBA" id="ARBA00023242"/>
    </source>
</evidence>
<evidence type="ECO:0000256" key="3">
    <source>
        <dbReference type="ARBA" id="ARBA00022989"/>
    </source>
</evidence>
<feature type="region of interest" description="Disordered" evidence="8">
    <location>
        <begin position="1"/>
        <end position="42"/>
    </location>
</feature>
<feature type="compositionally biased region" description="Polar residues" evidence="8">
    <location>
        <begin position="23"/>
        <end position="33"/>
    </location>
</feature>
<proteinExistence type="inferred from homology"/>
<feature type="topological domain" description="Cytoplasmic" evidence="7">
    <location>
        <begin position="1"/>
        <end position="69"/>
    </location>
</feature>
<dbReference type="PROSITE" id="PS51049">
    <property type="entry name" value="KASH"/>
    <property type="match status" value="1"/>
</dbReference>
<evidence type="ECO:0000256" key="6">
    <source>
        <dbReference type="ARBA" id="ARBA00046312"/>
    </source>
</evidence>
<dbReference type="InterPro" id="IPR012315">
    <property type="entry name" value="KASH"/>
</dbReference>
<evidence type="ECO:0000256" key="9">
    <source>
        <dbReference type="SAM" id="Phobius"/>
    </source>
</evidence>
<feature type="transmembrane region" description="Helical" evidence="9">
    <location>
        <begin position="69"/>
        <end position="90"/>
    </location>
</feature>
<dbReference type="AlphaFoldDB" id="A0AA35PDI4"/>
<comment type="similarity">
    <text evidence="1">Belongs to the nesprin family.</text>
</comment>
<reference evidence="11" key="1">
    <citation type="submission" date="2022-12" db="EMBL/GenBank/DDBJ databases">
        <authorList>
            <person name="Alioto T."/>
            <person name="Alioto T."/>
            <person name="Gomez Garrido J."/>
        </authorList>
    </citation>
    <scope>NUCLEOTIDE SEQUENCE</scope>
</reference>
<evidence type="ECO:0000256" key="4">
    <source>
        <dbReference type="ARBA" id="ARBA00023136"/>
    </source>
</evidence>
<dbReference type="SMART" id="SM01249">
    <property type="entry name" value="KASH"/>
    <property type="match status" value="1"/>
</dbReference>
<evidence type="ECO:0000259" key="10">
    <source>
        <dbReference type="PROSITE" id="PS51049"/>
    </source>
</evidence>
<keyword evidence="12" id="KW-1185">Reference proteome</keyword>
<keyword evidence="5" id="KW-0539">Nucleus</keyword>
<protein>
    <submittedName>
        <fullName evidence="11">Nesprin-3 isoform X1</fullName>
    </submittedName>
</protein>
<feature type="topological domain" description="Perinuclear space" evidence="7">
    <location>
        <begin position="91"/>
        <end position="118"/>
    </location>
</feature>
<dbReference type="Pfam" id="PF10541">
    <property type="entry name" value="KASH"/>
    <property type="match status" value="1"/>
</dbReference>
<dbReference type="GO" id="GO:0005640">
    <property type="term" value="C:nuclear outer membrane"/>
    <property type="evidence" value="ECO:0007669"/>
    <property type="project" value="UniProtKB-SubCell"/>
</dbReference>
<evidence type="ECO:0000256" key="1">
    <source>
        <dbReference type="ARBA" id="ARBA00008619"/>
    </source>
</evidence>
<comment type="subcellular location">
    <subcellularLocation>
        <location evidence="6">Nucleus outer membrane</location>
        <topology evidence="6">Single-pass type IV membrane protein</topology>
    </subcellularLocation>
</comment>
<keyword evidence="2 7" id="KW-0812">Transmembrane</keyword>
<keyword evidence="4 7" id="KW-0472">Membrane</keyword>